<dbReference type="Gene3D" id="2.60.120.260">
    <property type="entry name" value="Galactose-binding domain-like"/>
    <property type="match status" value="1"/>
</dbReference>
<dbReference type="OrthoDB" id="3265734at2759"/>
<comment type="caution">
    <text evidence="1">The sequence shown here is derived from an EMBL/GenBank/DDBJ whole genome shotgun (WGS) entry which is preliminary data.</text>
</comment>
<evidence type="ECO:0000313" key="1">
    <source>
        <dbReference type="EMBL" id="KAG1780494.1"/>
    </source>
</evidence>
<evidence type="ECO:0000313" key="2">
    <source>
        <dbReference type="Proteomes" id="UP000714275"/>
    </source>
</evidence>
<proteinExistence type="predicted"/>
<gene>
    <name evidence="1" type="ORF">EV702DRAFT_963941</name>
</gene>
<reference evidence="1" key="1">
    <citation type="journal article" date="2020" name="New Phytol.">
        <title>Comparative genomics reveals dynamic genome evolution in host specialist ectomycorrhizal fungi.</title>
        <authorList>
            <person name="Lofgren L.A."/>
            <person name="Nguyen N.H."/>
            <person name="Vilgalys R."/>
            <person name="Ruytinx J."/>
            <person name="Liao H.L."/>
            <person name="Branco S."/>
            <person name="Kuo A."/>
            <person name="LaButti K."/>
            <person name="Lipzen A."/>
            <person name="Andreopoulos W."/>
            <person name="Pangilinan J."/>
            <person name="Riley R."/>
            <person name="Hundley H."/>
            <person name="Na H."/>
            <person name="Barry K."/>
            <person name="Grigoriev I.V."/>
            <person name="Stajich J.E."/>
            <person name="Kennedy P.G."/>
        </authorList>
    </citation>
    <scope>NUCLEOTIDE SEQUENCE</scope>
    <source>
        <strain evidence="1">DOB743</strain>
    </source>
</reference>
<sequence length="149" mass="16411">MSITVDDRDFSFTYDGSWFHGGQAQFEYDDTTTGTNTAGSIALFSFTGVSVSVFGTVGPINYAGQDVGAPISSYQVDNQPAVIFTAPAQGGNLFHYNFFTSPTLGNGPHQLKITNLNQSSYLWLDYVQYTPLSGKIFHIMKYIISYRES</sequence>
<dbReference type="Proteomes" id="UP000714275">
    <property type="component" value="Unassembled WGS sequence"/>
</dbReference>
<organism evidence="1 2">
    <name type="scientific">Suillus placidus</name>
    <dbReference type="NCBI Taxonomy" id="48579"/>
    <lineage>
        <taxon>Eukaryota</taxon>
        <taxon>Fungi</taxon>
        <taxon>Dikarya</taxon>
        <taxon>Basidiomycota</taxon>
        <taxon>Agaricomycotina</taxon>
        <taxon>Agaricomycetes</taxon>
        <taxon>Agaricomycetidae</taxon>
        <taxon>Boletales</taxon>
        <taxon>Suillineae</taxon>
        <taxon>Suillaceae</taxon>
        <taxon>Suillus</taxon>
    </lineage>
</organism>
<protein>
    <submittedName>
        <fullName evidence="1">Uncharacterized protein</fullName>
    </submittedName>
</protein>
<keyword evidence="2" id="KW-1185">Reference proteome</keyword>
<dbReference type="EMBL" id="JABBWD010000008">
    <property type="protein sequence ID" value="KAG1780494.1"/>
    <property type="molecule type" value="Genomic_DNA"/>
</dbReference>
<accession>A0A9P7D5T5</accession>
<name>A0A9P7D5T5_9AGAM</name>
<dbReference type="AlphaFoldDB" id="A0A9P7D5T5"/>